<dbReference type="RefSeq" id="WP_188253050.1">
    <property type="nucleotide sequence ID" value="NZ_JABVCF010000001.1"/>
</dbReference>
<evidence type="ECO:0000256" key="1">
    <source>
        <dbReference type="SAM" id="MobiDB-lite"/>
    </source>
</evidence>
<feature type="compositionally biased region" description="Basic and acidic residues" evidence="1">
    <location>
        <begin position="33"/>
        <end position="47"/>
    </location>
</feature>
<keyword evidence="4" id="KW-1185">Reference proteome</keyword>
<evidence type="ECO:0000313" key="3">
    <source>
        <dbReference type="EMBL" id="MBS3647530.1"/>
    </source>
</evidence>
<dbReference type="EMBL" id="JAGWCR010000001">
    <property type="protein sequence ID" value="MBS3647530.1"/>
    <property type="molecule type" value="Genomic_DNA"/>
</dbReference>
<organism evidence="3 4">
    <name type="scientific">Pseudaminobacter soli</name>
    <name type="common">ex Zhang et al. 2022</name>
    <dbReference type="NCBI Taxonomy" id="2831468"/>
    <lineage>
        <taxon>Bacteria</taxon>
        <taxon>Pseudomonadati</taxon>
        <taxon>Pseudomonadota</taxon>
        <taxon>Alphaproteobacteria</taxon>
        <taxon>Hyphomicrobiales</taxon>
        <taxon>Phyllobacteriaceae</taxon>
        <taxon>Pseudaminobacter</taxon>
    </lineage>
</organism>
<dbReference type="Proteomes" id="UP000680348">
    <property type="component" value="Unassembled WGS sequence"/>
</dbReference>
<proteinExistence type="predicted"/>
<evidence type="ECO:0000313" key="4">
    <source>
        <dbReference type="Proteomes" id="UP000680348"/>
    </source>
</evidence>
<protein>
    <submittedName>
        <fullName evidence="3">Uncharacterized protein</fullName>
    </submittedName>
</protein>
<feature type="transmembrane region" description="Helical" evidence="2">
    <location>
        <begin position="6"/>
        <end position="25"/>
    </location>
</feature>
<keyword evidence="2" id="KW-0812">Transmembrane</keyword>
<dbReference type="AlphaFoldDB" id="A0A942DYT8"/>
<reference evidence="3" key="1">
    <citation type="submission" date="2021-04" db="EMBL/GenBank/DDBJ databases">
        <title>Pseudaminobacter soli sp. nov., isolated from paddy soil contaminated by heavy metals.</title>
        <authorList>
            <person name="Zhang K."/>
        </authorList>
    </citation>
    <scope>NUCLEOTIDE SEQUENCE</scope>
    <source>
        <strain evidence="3">19-2017</strain>
    </source>
</reference>
<name>A0A942DYT8_9HYPH</name>
<feature type="region of interest" description="Disordered" evidence="1">
    <location>
        <begin position="33"/>
        <end position="55"/>
    </location>
</feature>
<evidence type="ECO:0000256" key="2">
    <source>
        <dbReference type="SAM" id="Phobius"/>
    </source>
</evidence>
<keyword evidence="2" id="KW-0472">Membrane</keyword>
<gene>
    <name evidence="3" type="ORF">KEU06_02675</name>
</gene>
<sequence>MDILWIVLVAGGPIVLGAAMAYALLTRRRLRGSERNAQRAATERLYREQSPGPRT</sequence>
<comment type="caution">
    <text evidence="3">The sequence shown here is derived from an EMBL/GenBank/DDBJ whole genome shotgun (WGS) entry which is preliminary data.</text>
</comment>
<keyword evidence="2" id="KW-1133">Transmembrane helix</keyword>
<accession>A0A942DYT8</accession>